<dbReference type="EMBL" id="CP041345">
    <property type="protein sequence ID" value="QKG79676.1"/>
    <property type="molecule type" value="Genomic_DNA"/>
</dbReference>
<dbReference type="PROSITE" id="PS50893">
    <property type="entry name" value="ABC_TRANSPORTER_2"/>
    <property type="match status" value="1"/>
</dbReference>
<keyword evidence="7" id="KW-0408">Iron</keyword>
<evidence type="ECO:0000256" key="1">
    <source>
        <dbReference type="ARBA" id="ARBA00004202"/>
    </source>
</evidence>
<dbReference type="InterPro" id="IPR027417">
    <property type="entry name" value="P-loop_NTPase"/>
</dbReference>
<sequence>MGRVVIDIKGLIPGYVNGSGASFKYPALNIVALNNELIALVGRNGVGKSTLLRTLSRLQPALSGNVYINGVSTNTISHSEFAKLVSFIPSEPAHASHTTVYEFVAMARYPYKGWFEKLRADDHEMVKKAIGAVGMWSYCNRFIDNLSDGERQRVMIAFAIAQDTPIIIMDEPTAYLDLPNKFEVMRLLREQSASGKIVIISTHDLQTAFGLVDTIWLMLPDGIRVGAPEDIVLSGSLNRLMDSTSVTFDIKTGHFVYKHNTRKKASIVGADSHVKRWTAHALQRLGFEVQLTENCSSDICVQVVKQEGKVQWILGTTDRNPTFDSIRDLTIYLKSKI</sequence>
<feature type="domain" description="ABC transporter" evidence="10">
    <location>
        <begin position="6"/>
        <end position="245"/>
    </location>
</feature>
<protein>
    <submittedName>
        <fullName evidence="11">ABC transporter ATP-binding protein</fullName>
    </submittedName>
</protein>
<dbReference type="GO" id="GO:0006826">
    <property type="term" value="P:iron ion transport"/>
    <property type="evidence" value="ECO:0007669"/>
    <property type="project" value="UniProtKB-KW"/>
</dbReference>
<dbReference type="InterPro" id="IPR003439">
    <property type="entry name" value="ABC_transporter-like_ATP-bd"/>
</dbReference>
<evidence type="ECO:0000256" key="5">
    <source>
        <dbReference type="ARBA" id="ARBA00022741"/>
    </source>
</evidence>
<evidence type="ECO:0000259" key="10">
    <source>
        <dbReference type="PROSITE" id="PS50893"/>
    </source>
</evidence>
<dbReference type="KEGG" id="ttz:FHG85_05175"/>
<evidence type="ECO:0000256" key="2">
    <source>
        <dbReference type="ARBA" id="ARBA00022448"/>
    </source>
</evidence>
<evidence type="ECO:0000256" key="7">
    <source>
        <dbReference type="ARBA" id="ARBA00023004"/>
    </source>
</evidence>
<evidence type="ECO:0000256" key="9">
    <source>
        <dbReference type="ARBA" id="ARBA00023136"/>
    </source>
</evidence>
<dbReference type="PANTHER" id="PTHR42771:SF2">
    <property type="entry name" value="IRON(3+)-HYDROXAMATE IMPORT ATP-BINDING PROTEIN FHUC"/>
    <property type="match status" value="1"/>
</dbReference>
<keyword evidence="12" id="KW-1185">Reference proteome</keyword>
<dbReference type="RefSeq" id="WP_173073671.1">
    <property type="nucleotide sequence ID" value="NZ_CP041345.1"/>
</dbReference>
<evidence type="ECO:0000256" key="3">
    <source>
        <dbReference type="ARBA" id="ARBA00022475"/>
    </source>
</evidence>
<keyword evidence="2" id="KW-0813">Transport</keyword>
<evidence type="ECO:0000256" key="8">
    <source>
        <dbReference type="ARBA" id="ARBA00023065"/>
    </source>
</evidence>
<organism evidence="11 12">
    <name type="scientific">Tenuifilum thalassicum</name>
    <dbReference type="NCBI Taxonomy" id="2590900"/>
    <lineage>
        <taxon>Bacteria</taxon>
        <taxon>Pseudomonadati</taxon>
        <taxon>Bacteroidota</taxon>
        <taxon>Bacteroidia</taxon>
        <taxon>Bacteroidales</taxon>
        <taxon>Tenuifilaceae</taxon>
        <taxon>Tenuifilum</taxon>
    </lineage>
</organism>
<dbReference type="Pfam" id="PF00005">
    <property type="entry name" value="ABC_tran"/>
    <property type="match status" value="1"/>
</dbReference>
<keyword evidence="4" id="KW-0410">Iron transport</keyword>
<accession>A0A7D3XLU6</accession>
<dbReference type="GO" id="GO:0005524">
    <property type="term" value="F:ATP binding"/>
    <property type="evidence" value="ECO:0007669"/>
    <property type="project" value="UniProtKB-KW"/>
</dbReference>
<dbReference type="GO" id="GO:0005886">
    <property type="term" value="C:plasma membrane"/>
    <property type="evidence" value="ECO:0007669"/>
    <property type="project" value="UniProtKB-SubCell"/>
</dbReference>
<keyword evidence="5" id="KW-0547">Nucleotide-binding</keyword>
<dbReference type="InterPro" id="IPR051535">
    <property type="entry name" value="Siderophore_ABC-ATPase"/>
</dbReference>
<dbReference type="Proteomes" id="UP000500961">
    <property type="component" value="Chromosome"/>
</dbReference>
<dbReference type="PANTHER" id="PTHR42771">
    <property type="entry name" value="IRON(3+)-HYDROXAMATE IMPORT ATP-BINDING PROTEIN FHUC"/>
    <property type="match status" value="1"/>
</dbReference>
<dbReference type="CDD" id="cd03214">
    <property type="entry name" value="ABC_Iron-Siderophores_B12_Hemin"/>
    <property type="match status" value="1"/>
</dbReference>
<name>A0A7D3XLU6_9BACT</name>
<keyword evidence="8" id="KW-0406">Ion transport</keyword>
<evidence type="ECO:0000256" key="6">
    <source>
        <dbReference type="ARBA" id="ARBA00022840"/>
    </source>
</evidence>
<dbReference type="SUPFAM" id="SSF52540">
    <property type="entry name" value="P-loop containing nucleoside triphosphate hydrolases"/>
    <property type="match status" value="1"/>
</dbReference>
<gene>
    <name evidence="11" type="ORF">FHG85_05175</name>
</gene>
<keyword evidence="3" id="KW-1003">Cell membrane</keyword>
<keyword evidence="6 11" id="KW-0067">ATP-binding</keyword>
<evidence type="ECO:0000256" key="4">
    <source>
        <dbReference type="ARBA" id="ARBA00022496"/>
    </source>
</evidence>
<proteinExistence type="predicted"/>
<dbReference type="AlphaFoldDB" id="A0A7D3XLU6"/>
<dbReference type="GO" id="GO:0016887">
    <property type="term" value="F:ATP hydrolysis activity"/>
    <property type="evidence" value="ECO:0007669"/>
    <property type="project" value="InterPro"/>
</dbReference>
<reference evidence="11 12" key="1">
    <citation type="submission" date="2019-07" db="EMBL/GenBank/DDBJ databases">
        <title>Thalassofilum flectens gen. nov., sp. nov., a novel moderate thermophilic anaerobe from a shallow sea hot spring in Kunashir Island (Russia), representing a new family in the order Bacteroidales, and proposal of Thalassofilacea fam. nov.</title>
        <authorList>
            <person name="Kochetkova T.V."/>
            <person name="Podosokorskaya O.A."/>
            <person name="Novikov A."/>
            <person name="Elcheninov A.G."/>
            <person name="Toshchakov S.V."/>
            <person name="Kublanov I.V."/>
        </authorList>
    </citation>
    <scope>NUCLEOTIDE SEQUENCE [LARGE SCALE GENOMIC DNA]</scope>
    <source>
        <strain evidence="11 12">38-H</strain>
    </source>
</reference>
<keyword evidence="9" id="KW-0472">Membrane</keyword>
<evidence type="ECO:0000313" key="11">
    <source>
        <dbReference type="EMBL" id="QKG79676.1"/>
    </source>
</evidence>
<dbReference type="Gene3D" id="3.40.50.300">
    <property type="entry name" value="P-loop containing nucleotide triphosphate hydrolases"/>
    <property type="match status" value="1"/>
</dbReference>
<comment type="subcellular location">
    <subcellularLocation>
        <location evidence="1">Cell membrane</location>
        <topology evidence="1">Peripheral membrane protein</topology>
    </subcellularLocation>
</comment>
<dbReference type="InterPro" id="IPR003593">
    <property type="entry name" value="AAA+_ATPase"/>
</dbReference>
<dbReference type="SMART" id="SM00382">
    <property type="entry name" value="AAA"/>
    <property type="match status" value="1"/>
</dbReference>
<evidence type="ECO:0000313" key="12">
    <source>
        <dbReference type="Proteomes" id="UP000500961"/>
    </source>
</evidence>